<sequence length="403" mass="43155">MGYQMDVGSLLLSAETHAARVEGILLADPALAALWRMETSLLEAAASVGLEGERISTQGMVLRLTSGTAVEEDARAVEMALKLLVVIRRPGDPFGAPIAALRRIEAAAAPIGQTRDEGDRLEDAELPLVVEASRTWSHVPILAGWRAAASYAFRSRRNSPVAERLIFMAVEGAARHLQGLSPDKRASRDELDERAGGLLMPAAAVWIVPPSVSLTRTGFRVWSPMTGLATFLEAATRSLSHDLGHLGTLRHELARLSAMASSAHGRSRLGDLIAYLKAQPVVSSAMVMDHLGVTRRTALTLIGELVDGGCLSNLTARSTSRFWALPSLAARMGHAGGAGAVRGDVFVSRKGPRERLKQIGALERIKGGRDEGQLDRIMADFDAAMSGLDDVVRRAGGRERKDE</sequence>
<name>A0A5C4R2A4_9RHOB</name>
<comment type="caution">
    <text evidence="2">The sequence shown here is derived from an EMBL/GenBank/DDBJ whole genome shotgun (WGS) entry which is preliminary data.</text>
</comment>
<organism evidence="2 3">
    <name type="scientific">Paracoccus haeundaensis</name>
    <dbReference type="NCBI Taxonomy" id="225362"/>
    <lineage>
        <taxon>Bacteria</taxon>
        <taxon>Pseudomonadati</taxon>
        <taxon>Pseudomonadota</taxon>
        <taxon>Alphaproteobacteria</taxon>
        <taxon>Rhodobacterales</taxon>
        <taxon>Paracoccaceae</taxon>
        <taxon>Paracoccus</taxon>
    </lineage>
</organism>
<keyword evidence="3" id="KW-1185">Reference proteome</keyword>
<dbReference type="InterPro" id="IPR021068">
    <property type="entry name" value="HTH_DNA-bd"/>
</dbReference>
<dbReference type="AlphaFoldDB" id="A0A5C4R2A4"/>
<proteinExistence type="predicted"/>
<evidence type="ECO:0000313" key="3">
    <source>
        <dbReference type="Proteomes" id="UP000304880"/>
    </source>
</evidence>
<reference evidence="2 3" key="1">
    <citation type="submission" date="2019-06" db="EMBL/GenBank/DDBJ databases">
        <authorList>
            <person name="Li J."/>
        </authorList>
    </citation>
    <scope>NUCLEOTIDE SEQUENCE [LARGE SCALE GENOMIC DNA]</scope>
    <source>
        <strain evidence="2 3">CGMCC 1.8012</strain>
    </source>
</reference>
<accession>A0A5C4R2A4</accession>
<protein>
    <recommendedName>
        <fullName evidence="1">HTH DNA binding domain-containing protein</fullName>
    </recommendedName>
</protein>
<evidence type="ECO:0000259" key="1">
    <source>
        <dbReference type="Pfam" id="PF11972"/>
    </source>
</evidence>
<dbReference type="Pfam" id="PF11972">
    <property type="entry name" value="HTH_13"/>
    <property type="match status" value="1"/>
</dbReference>
<dbReference type="Proteomes" id="UP000304880">
    <property type="component" value="Unassembled WGS sequence"/>
</dbReference>
<dbReference type="EMBL" id="VDDC01000039">
    <property type="protein sequence ID" value="TNH38053.1"/>
    <property type="molecule type" value="Genomic_DNA"/>
</dbReference>
<dbReference type="RefSeq" id="WP_139599418.1">
    <property type="nucleotide sequence ID" value="NZ_VDDC01000039.1"/>
</dbReference>
<feature type="domain" description="HTH DNA binding" evidence="1">
    <location>
        <begin position="269"/>
        <end position="321"/>
    </location>
</feature>
<evidence type="ECO:0000313" key="2">
    <source>
        <dbReference type="EMBL" id="TNH38053.1"/>
    </source>
</evidence>
<gene>
    <name evidence="2" type="ORF">FHD67_16895</name>
</gene>